<evidence type="ECO:0000313" key="10">
    <source>
        <dbReference type="EMBL" id="OKY93758.1"/>
    </source>
</evidence>
<feature type="binding site" evidence="7">
    <location>
        <position position="91"/>
    </location>
    <ligand>
        <name>NADP(+)</name>
        <dbReference type="ChEBI" id="CHEBI:58349"/>
    </ligand>
</feature>
<dbReference type="NCBIfam" id="NF009466">
    <property type="entry name" value="PRK12826.1-2"/>
    <property type="match status" value="1"/>
</dbReference>
<feature type="binding site" evidence="7">
    <location>
        <begin position="156"/>
        <end position="160"/>
    </location>
    <ligand>
        <name>NADP(+)</name>
        <dbReference type="ChEBI" id="CHEBI:58349"/>
    </ligand>
</feature>
<dbReference type="GeneID" id="73802486"/>
<dbReference type="PRINTS" id="PR00081">
    <property type="entry name" value="GDHRDH"/>
</dbReference>
<feature type="active site" description="Proton acceptor" evidence="6">
    <location>
        <position position="156"/>
    </location>
</feature>
<dbReference type="NCBIfam" id="NF004198">
    <property type="entry name" value="PRK05653.1-3"/>
    <property type="match status" value="1"/>
</dbReference>
<comment type="catalytic activity">
    <reaction evidence="5 8">
        <text>a (3R)-hydroxyacyl-[ACP] + NADP(+) = a 3-oxoacyl-[ACP] + NADPH + H(+)</text>
        <dbReference type="Rhea" id="RHEA:17397"/>
        <dbReference type="Rhea" id="RHEA-COMP:9916"/>
        <dbReference type="Rhea" id="RHEA-COMP:9945"/>
        <dbReference type="ChEBI" id="CHEBI:15378"/>
        <dbReference type="ChEBI" id="CHEBI:57783"/>
        <dbReference type="ChEBI" id="CHEBI:58349"/>
        <dbReference type="ChEBI" id="CHEBI:78776"/>
        <dbReference type="ChEBI" id="CHEBI:78827"/>
        <dbReference type="EC" id="1.1.1.100"/>
    </reaction>
</comment>
<accession>A0A1Q6F4N0</accession>
<protein>
    <recommendedName>
        <fullName evidence="8">3-oxoacyl-[acyl-carrier-protein] reductase</fullName>
        <ecNumber evidence="8">1.1.1.100</ecNumber>
    </recommendedName>
</protein>
<dbReference type="RefSeq" id="WP_004327999.1">
    <property type="nucleotide sequence ID" value="NZ_BAAFKT010000006.1"/>
</dbReference>
<dbReference type="NCBIfam" id="NF005559">
    <property type="entry name" value="PRK07231.1"/>
    <property type="match status" value="1"/>
</dbReference>
<dbReference type="AlphaFoldDB" id="A0A1Q6F4N0"/>
<keyword evidence="8" id="KW-0275">Fatty acid biosynthesis</keyword>
<keyword evidence="3 7" id="KW-0521">NADP</keyword>
<dbReference type="CDD" id="cd05333">
    <property type="entry name" value="BKR_SDR_c"/>
    <property type="match status" value="1"/>
</dbReference>
<feature type="binding site" evidence="7">
    <location>
        <begin position="13"/>
        <end position="16"/>
    </location>
    <ligand>
        <name>NADP(+)</name>
        <dbReference type="ChEBI" id="CHEBI:58349"/>
    </ligand>
</feature>
<dbReference type="InterPro" id="IPR002347">
    <property type="entry name" value="SDR_fam"/>
</dbReference>
<dbReference type="GO" id="GO:0051287">
    <property type="term" value="F:NAD binding"/>
    <property type="evidence" value="ECO:0007669"/>
    <property type="project" value="UniProtKB-UniRule"/>
</dbReference>
<dbReference type="GO" id="GO:0004316">
    <property type="term" value="F:3-oxoacyl-[acyl-carrier-protein] reductase (NADPH) activity"/>
    <property type="evidence" value="ECO:0007669"/>
    <property type="project" value="UniProtKB-UniRule"/>
</dbReference>
<evidence type="ECO:0000256" key="5">
    <source>
        <dbReference type="ARBA" id="ARBA00048508"/>
    </source>
</evidence>
<reference evidence="10 11" key="1">
    <citation type="journal article" date="2016" name="Nat. Biotechnol.">
        <title>Measurement of bacterial replication rates in microbial communities.</title>
        <authorList>
            <person name="Brown C.T."/>
            <person name="Olm M.R."/>
            <person name="Thomas B.C."/>
            <person name="Banfield J.F."/>
        </authorList>
    </citation>
    <scope>NUCLEOTIDE SEQUENCE [LARGE SCALE GENOMIC DNA]</scope>
    <source>
        <strain evidence="10">CAG:67_53_122</strain>
    </source>
</reference>
<comment type="similarity">
    <text evidence="2 8">Belongs to the short-chain dehydrogenases/reductases (SDR) family.</text>
</comment>
<dbReference type="InterPro" id="IPR011284">
    <property type="entry name" value="3oxo_ACP_reduc"/>
</dbReference>
<comment type="subunit">
    <text evidence="8">Homotetramer.</text>
</comment>
<dbReference type="EC" id="1.1.1.100" evidence="8"/>
<dbReference type="Pfam" id="PF13561">
    <property type="entry name" value="adh_short_C2"/>
    <property type="match status" value="1"/>
</dbReference>
<evidence type="ECO:0000256" key="6">
    <source>
        <dbReference type="PIRSR" id="PIRSR611284-1"/>
    </source>
</evidence>
<evidence type="ECO:0000313" key="11">
    <source>
        <dbReference type="Proteomes" id="UP000187417"/>
    </source>
</evidence>
<dbReference type="GO" id="GO:0006633">
    <property type="term" value="P:fatty acid biosynthetic process"/>
    <property type="evidence" value="ECO:0007669"/>
    <property type="project" value="UniProtKB-UniPathway"/>
</dbReference>
<evidence type="ECO:0000256" key="3">
    <source>
        <dbReference type="ARBA" id="ARBA00022857"/>
    </source>
</evidence>
<dbReference type="PRINTS" id="PR00080">
    <property type="entry name" value="SDRFAMILY"/>
</dbReference>
<comment type="function">
    <text evidence="1 8">Catalyzes the NADPH-dependent reduction of beta-ketoacyl-ACP substrates to beta-hydroxyacyl-ACP products, the first reductive step in the elongation cycle of fatty acid biosynthesis.</text>
</comment>
<dbReference type="UniPathway" id="UPA00094"/>
<evidence type="ECO:0000256" key="4">
    <source>
        <dbReference type="ARBA" id="ARBA00023002"/>
    </source>
</evidence>
<dbReference type="SUPFAM" id="SSF51735">
    <property type="entry name" value="NAD(P)-binding Rossmann-fold domains"/>
    <property type="match status" value="1"/>
</dbReference>
<evidence type="ECO:0000256" key="8">
    <source>
        <dbReference type="RuleBase" id="RU366074"/>
    </source>
</evidence>
<comment type="caution">
    <text evidence="10">The sequence shown here is derived from an EMBL/GenBank/DDBJ whole genome shotgun (WGS) entry which is preliminary data.</text>
</comment>
<evidence type="ECO:0000256" key="2">
    <source>
        <dbReference type="ARBA" id="ARBA00006484"/>
    </source>
</evidence>
<keyword evidence="8" id="KW-0444">Lipid biosynthesis</keyword>
<comment type="pathway">
    <text evidence="8">Lipid metabolism; fatty acid biosynthesis.</text>
</comment>
<dbReference type="EMBL" id="MNQH01000032">
    <property type="protein sequence ID" value="OKY93758.1"/>
    <property type="molecule type" value="Genomic_DNA"/>
</dbReference>
<evidence type="ECO:0000256" key="7">
    <source>
        <dbReference type="PIRSR" id="PIRSR611284-2"/>
    </source>
</evidence>
<proteinExistence type="inferred from homology"/>
<dbReference type="Gene3D" id="3.40.50.720">
    <property type="entry name" value="NAD(P)-binding Rossmann-like Domain"/>
    <property type="match status" value="1"/>
</dbReference>
<dbReference type="InterPro" id="IPR050259">
    <property type="entry name" value="SDR"/>
</dbReference>
<dbReference type="STRING" id="28117.BHV66_07560"/>
<evidence type="ECO:0000256" key="1">
    <source>
        <dbReference type="ARBA" id="ARBA00002607"/>
    </source>
</evidence>
<dbReference type="PROSITE" id="PS00061">
    <property type="entry name" value="ADH_SHORT"/>
    <property type="match status" value="1"/>
</dbReference>
<gene>
    <name evidence="10" type="ORF">BHV66_07560</name>
</gene>
<dbReference type="InterPro" id="IPR057326">
    <property type="entry name" value="KR_dom"/>
</dbReference>
<dbReference type="InterPro" id="IPR036291">
    <property type="entry name" value="NAD(P)-bd_dom_sf"/>
</dbReference>
<dbReference type="PANTHER" id="PTHR42879:SF2">
    <property type="entry name" value="3-OXOACYL-[ACYL-CARRIER-PROTEIN] REDUCTASE FABG"/>
    <property type="match status" value="1"/>
</dbReference>
<dbReference type="Proteomes" id="UP000187417">
    <property type="component" value="Unassembled WGS sequence"/>
</dbReference>
<feature type="binding site" evidence="7">
    <location>
        <position position="189"/>
    </location>
    <ligand>
        <name>NADP(+)</name>
        <dbReference type="ChEBI" id="CHEBI:58349"/>
    </ligand>
</feature>
<keyword evidence="8" id="KW-0443">Lipid metabolism</keyword>
<feature type="domain" description="Ketoreductase" evidence="9">
    <location>
        <begin position="7"/>
        <end position="187"/>
    </location>
</feature>
<dbReference type="SMART" id="SM00822">
    <property type="entry name" value="PKS_KR"/>
    <property type="match status" value="1"/>
</dbReference>
<keyword evidence="4 8" id="KW-0560">Oxidoreductase</keyword>
<evidence type="ECO:0000259" key="9">
    <source>
        <dbReference type="SMART" id="SM00822"/>
    </source>
</evidence>
<keyword evidence="8" id="KW-0276">Fatty acid metabolism</keyword>
<organism evidence="10 11">
    <name type="scientific">Alistipes putredinis</name>
    <dbReference type="NCBI Taxonomy" id="28117"/>
    <lineage>
        <taxon>Bacteria</taxon>
        <taxon>Pseudomonadati</taxon>
        <taxon>Bacteroidota</taxon>
        <taxon>Bacteroidia</taxon>
        <taxon>Bacteroidales</taxon>
        <taxon>Rikenellaceae</taxon>
        <taxon>Alistipes</taxon>
    </lineage>
</organism>
<dbReference type="NCBIfam" id="TIGR01830">
    <property type="entry name" value="3oxo_ACP_reduc"/>
    <property type="match status" value="1"/>
</dbReference>
<name>A0A1Q6F4N0_9BACT</name>
<dbReference type="InterPro" id="IPR020904">
    <property type="entry name" value="Sc_DH/Rdtase_CS"/>
</dbReference>
<dbReference type="PANTHER" id="PTHR42879">
    <property type="entry name" value="3-OXOACYL-(ACYL-CARRIER-PROTEIN) REDUCTASE"/>
    <property type="match status" value="1"/>
</dbReference>
<dbReference type="FunFam" id="3.40.50.720:FF:000115">
    <property type="entry name" value="3-oxoacyl-[acyl-carrier-protein] reductase FabG"/>
    <property type="match status" value="1"/>
</dbReference>
<sequence>MKLLEGKVAVVTGAARGIGKAIAIQFAKEGANVAFTDLAIDENGKKTEEELNALGVKAKGYASNAANFEDTHKVIDQIMQDFGRIDILVNNAGITKDGLMMRMSEAQWDAVLNVNLKSAFNFIHAVTPIMARQRSGSIINMSSVVGVSGNAGQCNYSASKAGMIGLAKSIAKEMGPRGIRANAIAPGFIITEMTNALPEEVKQGWYQQIPLRRGGTPEDVAKVALFLASDLSSYVSGQVIHCCGAMNC</sequence>